<evidence type="ECO:0000313" key="3">
    <source>
        <dbReference type="Proteomes" id="UP000076268"/>
    </source>
</evidence>
<dbReference type="InterPro" id="IPR016174">
    <property type="entry name" value="Di-haem_cyt_TM"/>
</dbReference>
<dbReference type="Proteomes" id="UP000076268">
    <property type="component" value="Unassembled WGS sequence"/>
</dbReference>
<feature type="transmembrane region" description="Helical" evidence="1">
    <location>
        <begin position="153"/>
        <end position="171"/>
    </location>
</feature>
<keyword evidence="1" id="KW-0812">Transmembrane</keyword>
<reference evidence="2 3" key="1">
    <citation type="submission" date="2016-02" db="EMBL/GenBank/DDBJ databases">
        <title>Anaerosporomusa subterraneum gen. nov., sp. nov., a spore-forming obligate anaerobe isolated from saprolite.</title>
        <authorList>
            <person name="Choi J.K."/>
            <person name="Shah M."/>
            <person name="Yee N."/>
        </authorList>
    </citation>
    <scope>NUCLEOTIDE SEQUENCE [LARGE SCALE GENOMIC DNA]</scope>
    <source>
        <strain evidence="2 3">RU4</strain>
    </source>
</reference>
<dbReference type="SUPFAM" id="SSF81342">
    <property type="entry name" value="Transmembrane di-heme cytochromes"/>
    <property type="match status" value="1"/>
</dbReference>
<dbReference type="STRING" id="1794912.AXX12_13310"/>
<feature type="transmembrane region" description="Helical" evidence="1">
    <location>
        <begin position="9"/>
        <end position="29"/>
    </location>
</feature>
<accession>A0A154BME8</accession>
<keyword evidence="1" id="KW-0472">Membrane</keyword>
<dbReference type="AlphaFoldDB" id="A0A154BME8"/>
<sequence>MKPKTLCKIAIDFFLTIGLLLLMAYELIGEAVHEWIGTGVLLLCILHHILNWNWISHLLKGNYTAYRILQTIVTAFVFLSIVGLMISGIILSRHVFAFLPISDGHSVARTLHMLCAYWGFVLMSAHMGLHLHMLRGVMRKVNHIAKLSMPRTIFLRTIGLLIAAYGMYAFFQRQIGSYLFLQNEFVFFDFNEPLIAFFADYLAIMGLFACVGYYISKLLRLQGR</sequence>
<gene>
    <name evidence="2" type="ORF">AXX12_13310</name>
</gene>
<dbReference type="RefSeq" id="WP_066244652.1">
    <property type="nucleotide sequence ID" value="NZ_LSGP01000025.1"/>
</dbReference>
<comment type="caution">
    <text evidence="2">The sequence shown here is derived from an EMBL/GenBank/DDBJ whole genome shotgun (WGS) entry which is preliminary data.</text>
</comment>
<feature type="transmembrane region" description="Helical" evidence="1">
    <location>
        <begin position="35"/>
        <end position="56"/>
    </location>
</feature>
<keyword evidence="1" id="KW-1133">Transmembrane helix</keyword>
<name>A0A154BME8_ANASB</name>
<feature type="transmembrane region" description="Helical" evidence="1">
    <location>
        <begin position="194"/>
        <end position="215"/>
    </location>
</feature>
<feature type="transmembrane region" description="Helical" evidence="1">
    <location>
        <begin position="111"/>
        <end position="132"/>
    </location>
</feature>
<dbReference type="GO" id="GO:0016020">
    <property type="term" value="C:membrane"/>
    <property type="evidence" value="ECO:0007669"/>
    <property type="project" value="InterPro"/>
</dbReference>
<feature type="transmembrane region" description="Helical" evidence="1">
    <location>
        <begin position="68"/>
        <end position="91"/>
    </location>
</feature>
<proteinExistence type="predicted"/>
<evidence type="ECO:0000256" key="1">
    <source>
        <dbReference type="SAM" id="Phobius"/>
    </source>
</evidence>
<dbReference type="OrthoDB" id="9779183at2"/>
<organism evidence="2 3">
    <name type="scientific">Anaerosporomusa subterranea</name>
    <dbReference type="NCBI Taxonomy" id="1794912"/>
    <lineage>
        <taxon>Bacteria</taxon>
        <taxon>Bacillati</taxon>
        <taxon>Bacillota</taxon>
        <taxon>Negativicutes</taxon>
        <taxon>Acetonemataceae</taxon>
        <taxon>Anaerosporomusa</taxon>
    </lineage>
</organism>
<keyword evidence="3" id="KW-1185">Reference proteome</keyword>
<dbReference type="EMBL" id="LSGP01000025">
    <property type="protein sequence ID" value="KYZ75149.1"/>
    <property type="molecule type" value="Genomic_DNA"/>
</dbReference>
<evidence type="ECO:0000313" key="2">
    <source>
        <dbReference type="EMBL" id="KYZ75149.1"/>
    </source>
</evidence>
<dbReference type="GO" id="GO:0022904">
    <property type="term" value="P:respiratory electron transport chain"/>
    <property type="evidence" value="ECO:0007669"/>
    <property type="project" value="InterPro"/>
</dbReference>
<protein>
    <submittedName>
        <fullName evidence="2">Uncharacterized protein</fullName>
    </submittedName>
</protein>